<dbReference type="InterPro" id="IPR013103">
    <property type="entry name" value="RVT_2"/>
</dbReference>
<sequence>MITNVFHTSVITFQADEWGEFHKLEPFFKEHGILYRYSCPNTPQQNGTAERKHRHIVDKMRCLLFQAMLTPVFWVEALNYAVHIINKLPSPSLNNNSPHQLLYHKTPIYELLKVFVSKSWELRQLDVKNAFLNGTLTETVYMKQPRGFSHPDFPDYHCLLKKSLYGLKQAPRAWFHKVSSFLLTLGFTKSNADSSLFIFHSNDAMMYLLLYVDDIIITVSSSKLLNRFITILNDEFSLNDLGSLHFFLGIEVSQVNHGLFLSQQKYIKELLKKQGLLNCTPVQTPITPRNSNDDTTSLLSDSHEYWCIVGSL</sequence>
<dbReference type="InterPro" id="IPR043502">
    <property type="entry name" value="DNA/RNA_pol_sf"/>
</dbReference>
<dbReference type="GO" id="GO:0015074">
    <property type="term" value="P:DNA integration"/>
    <property type="evidence" value="ECO:0007669"/>
    <property type="project" value="InterPro"/>
</dbReference>
<dbReference type="GO" id="GO:0046872">
    <property type="term" value="F:metal ion binding"/>
    <property type="evidence" value="ECO:0007669"/>
    <property type="project" value="UniProtKB-KW"/>
</dbReference>
<keyword evidence="4" id="KW-0675">Receptor</keyword>
<dbReference type="InterPro" id="IPR012337">
    <property type="entry name" value="RNaseH-like_sf"/>
</dbReference>
<dbReference type="AlphaFoldDB" id="A0AAV3Q7Z7"/>
<dbReference type="SUPFAM" id="SSF53098">
    <property type="entry name" value="Ribonuclease H-like"/>
    <property type="match status" value="1"/>
</dbReference>
<keyword evidence="2" id="KW-0378">Hydrolase</keyword>
<dbReference type="GO" id="GO:0003676">
    <property type="term" value="F:nucleic acid binding"/>
    <property type="evidence" value="ECO:0007669"/>
    <property type="project" value="InterPro"/>
</dbReference>
<evidence type="ECO:0000259" key="3">
    <source>
        <dbReference type="PROSITE" id="PS50994"/>
    </source>
</evidence>
<dbReference type="PANTHER" id="PTHR42648">
    <property type="entry name" value="TRANSPOSASE, PUTATIVE-RELATED"/>
    <property type="match status" value="1"/>
</dbReference>
<dbReference type="Pfam" id="PF07727">
    <property type="entry name" value="RVT_2"/>
    <property type="match status" value="1"/>
</dbReference>
<keyword evidence="5" id="KW-1185">Reference proteome</keyword>
<proteinExistence type="predicted"/>
<keyword evidence="4" id="KW-0472">Membrane</keyword>
<name>A0AAV3Q7Z7_LITER</name>
<protein>
    <submittedName>
        <fullName evidence="4">Transmembrane signal receptor</fullName>
    </submittedName>
</protein>
<dbReference type="SUPFAM" id="SSF56672">
    <property type="entry name" value="DNA/RNA polymerases"/>
    <property type="match status" value="1"/>
</dbReference>
<accession>A0AAV3Q7Z7</accession>
<evidence type="ECO:0000256" key="2">
    <source>
        <dbReference type="ARBA" id="ARBA00022801"/>
    </source>
</evidence>
<feature type="domain" description="Integrase catalytic" evidence="3">
    <location>
        <begin position="1"/>
        <end position="106"/>
    </location>
</feature>
<dbReference type="InterPro" id="IPR039537">
    <property type="entry name" value="Retrotran_Ty1/copia-like"/>
</dbReference>
<dbReference type="InterPro" id="IPR036397">
    <property type="entry name" value="RNaseH_sf"/>
</dbReference>
<dbReference type="GO" id="GO:0016787">
    <property type="term" value="F:hydrolase activity"/>
    <property type="evidence" value="ECO:0007669"/>
    <property type="project" value="UniProtKB-KW"/>
</dbReference>
<evidence type="ECO:0000313" key="5">
    <source>
        <dbReference type="Proteomes" id="UP001454036"/>
    </source>
</evidence>
<dbReference type="Proteomes" id="UP001454036">
    <property type="component" value="Unassembled WGS sequence"/>
</dbReference>
<dbReference type="InterPro" id="IPR001584">
    <property type="entry name" value="Integrase_cat-core"/>
</dbReference>
<gene>
    <name evidence="4" type="ORF">LIER_15950</name>
</gene>
<keyword evidence="1" id="KW-0479">Metal-binding</keyword>
<keyword evidence="4" id="KW-0812">Transmembrane</keyword>
<evidence type="ECO:0000256" key="1">
    <source>
        <dbReference type="ARBA" id="ARBA00022723"/>
    </source>
</evidence>
<dbReference type="EMBL" id="BAABME010003516">
    <property type="protein sequence ID" value="GAA0159081.1"/>
    <property type="molecule type" value="Genomic_DNA"/>
</dbReference>
<dbReference type="PANTHER" id="PTHR42648:SF26">
    <property type="entry name" value="INTEGRASE CATALYTIC DOMAIN-CONTAINING PROTEIN"/>
    <property type="match status" value="1"/>
</dbReference>
<comment type="caution">
    <text evidence="4">The sequence shown here is derived from an EMBL/GenBank/DDBJ whole genome shotgun (WGS) entry which is preliminary data.</text>
</comment>
<reference evidence="4 5" key="1">
    <citation type="submission" date="2024-01" db="EMBL/GenBank/DDBJ databases">
        <title>The complete chloroplast genome sequence of Lithospermum erythrorhizon: insights into the phylogenetic relationship among Boraginaceae species and the maternal lineages of purple gromwells.</title>
        <authorList>
            <person name="Okada T."/>
            <person name="Watanabe K."/>
        </authorList>
    </citation>
    <scope>NUCLEOTIDE SEQUENCE [LARGE SCALE GENOMIC DNA]</scope>
</reference>
<dbReference type="Gene3D" id="3.30.420.10">
    <property type="entry name" value="Ribonuclease H-like superfamily/Ribonuclease H"/>
    <property type="match status" value="1"/>
</dbReference>
<evidence type="ECO:0000313" key="4">
    <source>
        <dbReference type="EMBL" id="GAA0159081.1"/>
    </source>
</evidence>
<dbReference type="PROSITE" id="PS50994">
    <property type="entry name" value="INTEGRASE"/>
    <property type="match status" value="1"/>
</dbReference>
<organism evidence="4 5">
    <name type="scientific">Lithospermum erythrorhizon</name>
    <name type="common">Purple gromwell</name>
    <name type="synonym">Lithospermum officinale var. erythrorhizon</name>
    <dbReference type="NCBI Taxonomy" id="34254"/>
    <lineage>
        <taxon>Eukaryota</taxon>
        <taxon>Viridiplantae</taxon>
        <taxon>Streptophyta</taxon>
        <taxon>Embryophyta</taxon>
        <taxon>Tracheophyta</taxon>
        <taxon>Spermatophyta</taxon>
        <taxon>Magnoliopsida</taxon>
        <taxon>eudicotyledons</taxon>
        <taxon>Gunneridae</taxon>
        <taxon>Pentapetalae</taxon>
        <taxon>asterids</taxon>
        <taxon>lamiids</taxon>
        <taxon>Boraginales</taxon>
        <taxon>Boraginaceae</taxon>
        <taxon>Boraginoideae</taxon>
        <taxon>Lithospermeae</taxon>
        <taxon>Lithospermum</taxon>
    </lineage>
</organism>